<dbReference type="PANTHER" id="PTHR36183:SF2">
    <property type="entry name" value="BETA-GLUCURONIDASE C-TERMINAL DOMAIN-CONTAINING PROTEIN"/>
    <property type="match status" value="1"/>
</dbReference>
<evidence type="ECO:0000259" key="1">
    <source>
        <dbReference type="Pfam" id="PF16862"/>
    </source>
</evidence>
<organism evidence="2 3">
    <name type="scientific">Aspergillus keveii</name>
    <dbReference type="NCBI Taxonomy" id="714993"/>
    <lineage>
        <taxon>Eukaryota</taxon>
        <taxon>Fungi</taxon>
        <taxon>Dikarya</taxon>
        <taxon>Ascomycota</taxon>
        <taxon>Pezizomycotina</taxon>
        <taxon>Eurotiomycetes</taxon>
        <taxon>Eurotiomycetidae</taxon>
        <taxon>Eurotiales</taxon>
        <taxon>Aspergillaceae</taxon>
        <taxon>Aspergillus</taxon>
        <taxon>Aspergillus subgen. Nidulantes</taxon>
    </lineage>
</organism>
<gene>
    <name evidence="2" type="ORF">BJX66DRAFT_334192</name>
</gene>
<accession>A0ABR4GHF6</accession>
<keyword evidence="3" id="KW-1185">Reference proteome</keyword>
<dbReference type="InterPro" id="IPR017853">
    <property type="entry name" value="GH"/>
</dbReference>
<protein>
    <recommendedName>
        <fullName evidence="1">Beta-glucuronidase C-terminal domain-containing protein</fullName>
    </recommendedName>
</protein>
<name>A0ABR4GHF6_9EURO</name>
<dbReference type="EMBL" id="JBFTWV010000013">
    <property type="protein sequence ID" value="KAL2798491.1"/>
    <property type="molecule type" value="Genomic_DNA"/>
</dbReference>
<reference evidence="2 3" key="1">
    <citation type="submission" date="2024-07" db="EMBL/GenBank/DDBJ databases">
        <title>Section-level genome sequencing and comparative genomics of Aspergillus sections Usti and Cavernicolus.</title>
        <authorList>
            <consortium name="Lawrence Berkeley National Laboratory"/>
            <person name="Nybo J.L."/>
            <person name="Vesth T.C."/>
            <person name="Theobald S."/>
            <person name="Frisvad J.C."/>
            <person name="Larsen T.O."/>
            <person name="Kjaerboelling I."/>
            <person name="Rothschild-Mancinelli K."/>
            <person name="Lyhne E.K."/>
            <person name="Kogle M.E."/>
            <person name="Barry K."/>
            <person name="Clum A."/>
            <person name="Na H."/>
            <person name="Ledsgaard L."/>
            <person name="Lin J."/>
            <person name="Lipzen A."/>
            <person name="Kuo A."/>
            <person name="Riley R."/>
            <person name="Mondo S."/>
            <person name="Labutti K."/>
            <person name="Haridas S."/>
            <person name="Pangalinan J."/>
            <person name="Salamov A.A."/>
            <person name="Simmons B.A."/>
            <person name="Magnuson J.K."/>
            <person name="Chen J."/>
            <person name="Drula E."/>
            <person name="Henrissat B."/>
            <person name="Wiebenga A."/>
            <person name="Lubbers R.J."/>
            <person name="Gomes A.C."/>
            <person name="Makela M.R."/>
            <person name="Stajich J."/>
            <person name="Grigoriev I.V."/>
            <person name="Mortensen U.H."/>
            <person name="De Vries R.P."/>
            <person name="Baker S.E."/>
            <person name="Andersen M.R."/>
        </authorList>
    </citation>
    <scope>NUCLEOTIDE SEQUENCE [LARGE SCALE GENOMIC DNA]</scope>
    <source>
        <strain evidence="2 3">CBS 209.92</strain>
    </source>
</reference>
<dbReference type="InterPro" id="IPR052974">
    <property type="entry name" value="GH79_Enzymes"/>
</dbReference>
<dbReference type="SUPFAM" id="SSF51445">
    <property type="entry name" value="(Trans)glycosidases"/>
    <property type="match status" value="1"/>
</dbReference>
<proteinExistence type="predicted"/>
<dbReference type="Pfam" id="PF16862">
    <property type="entry name" value="Glyco_hydro_79C"/>
    <property type="match status" value="1"/>
</dbReference>
<dbReference type="InterPro" id="IPR031728">
    <property type="entry name" value="GlcAase_C"/>
</dbReference>
<dbReference type="InterPro" id="IPR013780">
    <property type="entry name" value="Glyco_hydro_b"/>
</dbReference>
<evidence type="ECO:0000313" key="3">
    <source>
        <dbReference type="Proteomes" id="UP001610563"/>
    </source>
</evidence>
<comment type="caution">
    <text evidence="2">The sequence shown here is derived from an EMBL/GenBank/DDBJ whole genome shotgun (WGS) entry which is preliminary data.</text>
</comment>
<sequence>MIRQSKLANRGLKVLDQDEIYGFELGNEIDGFPGLRRDADWSISDYVREWHEYSDAVSEALAEQAPWLQQPLFQGCSFLAPEEVGNNLSYWNVESAMKLGVATGGQLKTIADHKYMGSVCSDSDEAPPTIAFNLLNHTHTEDFLSLHDHLGNYAASQGIQYVLGETGTVSCHGAEDVSSTYAAAIWAVDYLLYLATLKVSRVYFHQGTGFLYSSWMPIANETDGAPRFVYPQYYGNLLTAHALASDEQQVVMVANEPSFTAYGIYAADRSNTETTSHGSSRLRRVVIVNLQEFNATQAAASRPYIEVNLENLLGPACRARDVRVRRLTGPGADPKDGTSFAGLKVDSHGRLVGREKVERLERGAKVFVGATEAVLISIEE</sequence>
<feature type="domain" description="Beta-glucuronidase C-terminal" evidence="1">
    <location>
        <begin position="279"/>
        <end position="375"/>
    </location>
</feature>
<dbReference type="PANTHER" id="PTHR36183">
    <property type="entry name" value="BETA-GLUCURONIDASE"/>
    <property type="match status" value="1"/>
</dbReference>
<evidence type="ECO:0000313" key="2">
    <source>
        <dbReference type="EMBL" id="KAL2798491.1"/>
    </source>
</evidence>
<dbReference type="Gene3D" id="3.20.20.80">
    <property type="entry name" value="Glycosidases"/>
    <property type="match status" value="1"/>
</dbReference>
<dbReference type="Gene3D" id="2.60.40.1180">
    <property type="entry name" value="Golgi alpha-mannosidase II"/>
    <property type="match status" value="1"/>
</dbReference>
<dbReference type="Proteomes" id="UP001610563">
    <property type="component" value="Unassembled WGS sequence"/>
</dbReference>